<accession>A0A131YV08</accession>
<organism evidence="2">
    <name type="scientific">Rhipicephalus appendiculatus</name>
    <name type="common">Brown ear tick</name>
    <dbReference type="NCBI Taxonomy" id="34631"/>
    <lineage>
        <taxon>Eukaryota</taxon>
        <taxon>Metazoa</taxon>
        <taxon>Ecdysozoa</taxon>
        <taxon>Arthropoda</taxon>
        <taxon>Chelicerata</taxon>
        <taxon>Arachnida</taxon>
        <taxon>Acari</taxon>
        <taxon>Parasitiformes</taxon>
        <taxon>Ixodida</taxon>
        <taxon>Ixodoidea</taxon>
        <taxon>Ixodidae</taxon>
        <taxon>Rhipicephalinae</taxon>
        <taxon>Rhipicephalus</taxon>
        <taxon>Rhipicephalus</taxon>
    </lineage>
</organism>
<dbReference type="EMBL" id="GEDV01005523">
    <property type="protein sequence ID" value="JAP83034.1"/>
    <property type="molecule type" value="Transcribed_RNA"/>
</dbReference>
<feature type="region of interest" description="Disordered" evidence="1">
    <location>
        <begin position="1"/>
        <end position="24"/>
    </location>
</feature>
<dbReference type="AlphaFoldDB" id="A0A131YV08"/>
<feature type="compositionally biased region" description="Basic residues" evidence="1">
    <location>
        <begin position="1"/>
        <end position="12"/>
    </location>
</feature>
<evidence type="ECO:0000256" key="1">
    <source>
        <dbReference type="SAM" id="MobiDB-lite"/>
    </source>
</evidence>
<protein>
    <submittedName>
        <fullName evidence="2">Uncharacterized protein</fullName>
    </submittedName>
</protein>
<evidence type="ECO:0000313" key="2">
    <source>
        <dbReference type="EMBL" id="JAP83034.1"/>
    </source>
</evidence>
<sequence>MLLTVHSKRQGVHSRTQERSRDTTNAFCQLKMRTTTEKKEGPKTYLIGSHIAGHAQISFRASLVVRRRAHLQILVDIPGVPTSFSCVRVCTPRLSESQCHHDEQHKRANPYIHVSLLRDSTNCDIRRLLVGCW</sequence>
<name>A0A131YV08_RHIAP</name>
<reference evidence="2" key="1">
    <citation type="journal article" date="2016" name="Ticks Tick Borne Dis.">
        <title>De novo assembly and annotation of the salivary gland transcriptome of Rhipicephalus appendiculatus male and female ticks during blood feeding.</title>
        <authorList>
            <person name="de Castro M.H."/>
            <person name="de Klerk D."/>
            <person name="Pienaar R."/>
            <person name="Latif A.A."/>
            <person name="Rees D.J."/>
            <person name="Mans B.J."/>
        </authorList>
    </citation>
    <scope>NUCLEOTIDE SEQUENCE</scope>
    <source>
        <tissue evidence="2">Salivary glands</tissue>
    </source>
</reference>
<proteinExistence type="predicted"/>